<keyword evidence="6 14" id="KW-0479">Metal-binding</keyword>
<organism evidence="16">
    <name type="scientific">Darwinula stevensoni</name>
    <dbReference type="NCBI Taxonomy" id="69355"/>
    <lineage>
        <taxon>Eukaryota</taxon>
        <taxon>Metazoa</taxon>
        <taxon>Ecdysozoa</taxon>
        <taxon>Arthropoda</taxon>
        <taxon>Crustacea</taxon>
        <taxon>Oligostraca</taxon>
        <taxon>Ostracoda</taxon>
        <taxon>Podocopa</taxon>
        <taxon>Podocopida</taxon>
        <taxon>Darwinulocopina</taxon>
        <taxon>Darwinuloidea</taxon>
        <taxon>Darwinulidae</taxon>
        <taxon>Darwinula</taxon>
    </lineage>
</organism>
<evidence type="ECO:0000256" key="3">
    <source>
        <dbReference type="ARBA" id="ARBA00022448"/>
    </source>
</evidence>
<comment type="function">
    <text evidence="2 14">Accepts electrons from ETF and reduces ubiquinone.</text>
</comment>
<evidence type="ECO:0000256" key="5">
    <source>
        <dbReference type="ARBA" id="ARBA00022630"/>
    </source>
</evidence>
<evidence type="ECO:0000256" key="10">
    <source>
        <dbReference type="ARBA" id="ARBA00023004"/>
    </source>
</evidence>
<dbReference type="GO" id="GO:0051539">
    <property type="term" value="F:4 iron, 4 sulfur cluster binding"/>
    <property type="evidence" value="ECO:0007669"/>
    <property type="project" value="UniProtKB-UniRule"/>
</dbReference>
<dbReference type="EMBL" id="CAJPEV010000581">
    <property type="protein sequence ID" value="CAG0886662.1"/>
    <property type="molecule type" value="Genomic_DNA"/>
</dbReference>
<proteinExistence type="predicted"/>
<evidence type="ECO:0000256" key="14">
    <source>
        <dbReference type="RuleBase" id="RU366068"/>
    </source>
</evidence>
<feature type="domain" description="4Fe-4S ferredoxin-type" evidence="15">
    <location>
        <begin position="565"/>
        <end position="594"/>
    </location>
</feature>
<comment type="cofactor">
    <cofactor evidence="14">
        <name>[4Fe-4S] cluster</name>
        <dbReference type="ChEBI" id="CHEBI:49883"/>
    </cofactor>
    <text evidence="14">Binds 1 [4Fe-4S] cluster.</text>
</comment>
<keyword evidence="7 14" id="KW-0274">FAD</keyword>
<keyword evidence="5 14" id="KW-0285">Flavoprotein</keyword>
<dbReference type="PANTHER" id="PTHR10617">
    <property type="entry name" value="ELECTRON TRANSFER FLAVOPROTEIN-UBIQUINONE OXIDOREDUCTASE"/>
    <property type="match status" value="1"/>
</dbReference>
<dbReference type="Gene3D" id="3.30.70.20">
    <property type="match status" value="1"/>
</dbReference>
<evidence type="ECO:0000256" key="11">
    <source>
        <dbReference type="ARBA" id="ARBA00023014"/>
    </source>
</evidence>
<dbReference type="Gene3D" id="3.50.50.60">
    <property type="entry name" value="FAD/NAD(P)-binding domain"/>
    <property type="match status" value="1"/>
</dbReference>
<gene>
    <name evidence="16" type="ORF">DSTB1V02_LOCUS4098</name>
</gene>
<keyword evidence="12 14" id="KW-0830">Ubiquinone</keyword>
<dbReference type="PRINTS" id="PR00411">
    <property type="entry name" value="PNDRDTASEI"/>
</dbReference>
<dbReference type="InterPro" id="IPR023753">
    <property type="entry name" value="FAD/NAD-binding_dom"/>
</dbReference>
<evidence type="ECO:0000256" key="12">
    <source>
        <dbReference type="ARBA" id="ARBA00023075"/>
    </source>
</evidence>
<dbReference type="Gene3D" id="3.30.9.90">
    <property type="match status" value="1"/>
</dbReference>
<dbReference type="InterPro" id="IPR007859">
    <property type="entry name" value="ETF-QO/FixX_C"/>
</dbReference>
<accession>A0A7R9A1H7</accession>
<keyword evidence="8 14" id="KW-0249">Electron transport</keyword>
<comment type="cofactor">
    <cofactor evidence="1 14">
        <name>FAD</name>
        <dbReference type="ChEBI" id="CHEBI:57692"/>
    </cofactor>
</comment>
<dbReference type="EMBL" id="LR900098">
    <property type="protein sequence ID" value="CAD7244197.1"/>
    <property type="molecule type" value="Genomic_DNA"/>
</dbReference>
<dbReference type="GO" id="GO:0005743">
    <property type="term" value="C:mitochondrial inner membrane"/>
    <property type="evidence" value="ECO:0007669"/>
    <property type="project" value="TreeGrafter"/>
</dbReference>
<dbReference type="InterPro" id="IPR017896">
    <property type="entry name" value="4Fe4S_Fe-S-bd"/>
</dbReference>
<dbReference type="Pfam" id="PF05187">
    <property type="entry name" value="Fer4_ETF_QO"/>
    <property type="match status" value="1"/>
</dbReference>
<dbReference type="InterPro" id="IPR036188">
    <property type="entry name" value="FAD/NAD-bd_sf"/>
</dbReference>
<comment type="catalytic activity">
    <reaction evidence="13 14">
        <text>a ubiquinone + reduced [electron-transfer flavoprotein] = a ubiquinol + oxidized [electron-transfer flavoprotein] + H(+)</text>
        <dbReference type="Rhea" id="RHEA:24052"/>
        <dbReference type="Rhea" id="RHEA-COMP:9565"/>
        <dbReference type="Rhea" id="RHEA-COMP:9566"/>
        <dbReference type="Rhea" id="RHEA-COMP:10685"/>
        <dbReference type="Rhea" id="RHEA-COMP:10686"/>
        <dbReference type="ChEBI" id="CHEBI:15378"/>
        <dbReference type="ChEBI" id="CHEBI:16389"/>
        <dbReference type="ChEBI" id="CHEBI:17976"/>
        <dbReference type="ChEBI" id="CHEBI:57692"/>
        <dbReference type="ChEBI" id="CHEBI:58307"/>
        <dbReference type="EC" id="1.5.5.1"/>
    </reaction>
</comment>
<evidence type="ECO:0000313" key="16">
    <source>
        <dbReference type="EMBL" id="CAD7244197.1"/>
    </source>
</evidence>
<evidence type="ECO:0000256" key="4">
    <source>
        <dbReference type="ARBA" id="ARBA00022485"/>
    </source>
</evidence>
<keyword evidence="9 14" id="KW-0560">Oxidoreductase</keyword>
<dbReference type="SUPFAM" id="SSF51905">
    <property type="entry name" value="FAD/NAD(P)-binding domain"/>
    <property type="match status" value="1"/>
</dbReference>
<dbReference type="InterPro" id="IPR040156">
    <property type="entry name" value="ETF-QO"/>
</dbReference>
<reference evidence="16" key="1">
    <citation type="submission" date="2020-11" db="EMBL/GenBank/DDBJ databases">
        <authorList>
            <person name="Tran Van P."/>
        </authorList>
    </citation>
    <scope>NUCLEOTIDE SEQUENCE</scope>
</reference>
<dbReference type="SUPFAM" id="SSF54373">
    <property type="entry name" value="FAD-linked reductases, C-terminal domain"/>
    <property type="match status" value="1"/>
</dbReference>
<dbReference type="Pfam" id="PF07992">
    <property type="entry name" value="Pyr_redox_2"/>
    <property type="match status" value="1"/>
</dbReference>
<dbReference type="SUPFAM" id="SSF54862">
    <property type="entry name" value="4Fe-4S ferredoxins"/>
    <property type="match status" value="1"/>
</dbReference>
<evidence type="ECO:0000259" key="15">
    <source>
        <dbReference type="PROSITE" id="PS51379"/>
    </source>
</evidence>
<dbReference type="FunFam" id="3.30.70.20:FF:000012">
    <property type="entry name" value="Electron transfer flavoprotein-ubiquinone oxidoreductase, mitochondrial"/>
    <property type="match status" value="1"/>
</dbReference>
<keyword evidence="3 14" id="KW-0813">Transport</keyword>
<protein>
    <recommendedName>
        <fullName evidence="14">Electron transfer flavoprotein-ubiquinone oxidoreductase</fullName>
        <shortName evidence="14">ETF-QO</shortName>
        <ecNumber evidence="14">1.5.5.1</ecNumber>
    </recommendedName>
</protein>
<keyword evidence="17" id="KW-1185">Reference proteome</keyword>
<dbReference type="GO" id="GO:0004174">
    <property type="term" value="F:electron-transferring-flavoprotein dehydrogenase activity"/>
    <property type="evidence" value="ECO:0007669"/>
    <property type="project" value="UniProtKB-UniRule"/>
</dbReference>
<dbReference type="PROSITE" id="PS51379">
    <property type="entry name" value="4FE4S_FER_2"/>
    <property type="match status" value="1"/>
</dbReference>
<evidence type="ECO:0000256" key="6">
    <source>
        <dbReference type="ARBA" id="ARBA00022723"/>
    </source>
</evidence>
<evidence type="ECO:0000256" key="9">
    <source>
        <dbReference type="ARBA" id="ARBA00023002"/>
    </source>
</evidence>
<keyword evidence="10 14" id="KW-0408">Iron</keyword>
<dbReference type="GO" id="GO:0046872">
    <property type="term" value="F:metal ion binding"/>
    <property type="evidence" value="ECO:0007669"/>
    <property type="project" value="UniProtKB-KW"/>
</dbReference>
<evidence type="ECO:0000256" key="7">
    <source>
        <dbReference type="ARBA" id="ARBA00022827"/>
    </source>
</evidence>
<dbReference type="AlphaFoldDB" id="A0A7R9A1H7"/>
<name>A0A7R9A1H7_9CRUS</name>
<evidence type="ECO:0000313" key="17">
    <source>
        <dbReference type="Proteomes" id="UP000677054"/>
    </source>
</evidence>
<keyword evidence="11 14" id="KW-0411">Iron-sulfur</keyword>
<evidence type="ECO:0000256" key="2">
    <source>
        <dbReference type="ARBA" id="ARBA00002819"/>
    </source>
</evidence>
<dbReference type="Proteomes" id="UP000677054">
    <property type="component" value="Unassembled WGS sequence"/>
</dbReference>
<evidence type="ECO:0000256" key="1">
    <source>
        <dbReference type="ARBA" id="ARBA00001974"/>
    </source>
</evidence>
<dbReference type="PANTHER" id="PTHR10617:SF107">
    <property type="entry name" value="ELECTRON TRANSFER FLAVOPROTEIN-UBIQUINONE OXIDOREDUCTASE, MITOCHONDRIAL"/>
    <property type="match status" value="1"/>
</dbReference>
<evidence type="ECO:0000256" key="13">
    <source>
        <dbReference type="ARBA" id="ARBA00052682"/>
    </source>
</evidence>
<dbReference type="OrthoDB" id="437331at2759"/>
<dbReference type="EC" id="1.5.5.1" evidence="14"/>
<dbReference type="Pfam" id="PF21162">
    <property type="entry name" value="ETFQO_UQ-bd"/>
    <property type="match status" value="1"/>
</dbReference>
<dbReference type="InterPro" id="IPR049398">
    <property type="entry name" value="ETF-QO/FixC_UQ-bd"/>
</dbReference>
<keyword evidence="4" id="KW-0004">4Fe-4S</keyword>
<evidence type="ECO:0000256" key="8">
    <source>
        <dbReference type="ARBA" id="ARBA00022982"/>
    </source>
</evidence>
<sequence length="605" mass="67061">MKSSIPTGILLTSVKRLSQQTFSAQSFPKITSHYTIVPRESDPRWKDVPMERFVDEADVVIVGGGPAGTSAAIRLKQLAAEHNKDLRVCLVEKAAELGRHNLSGACIESRALDELIPDWSEKGAPLHNPVTKDRFSFLTKNRKIPVPLLPGMPMANYGNQVIRMGHFVRWLGEQAEALGVELYPGYAAAEVLFHNDGSVKGIATNDVGIAKDGSPKENFERGMELHAKCTIFAEGCHGHLAKQLFSHFNLRKDCEPQLYALGLKELWEVKPEKFKFGLVEHSVGWPSPYREYSGSFMYHVKDGDQCLVSIGYAKGLDYSNPYTHPFKEFQTWKTHPSVKAVLEGGKRIAYGGRALNEGGCQSVPKLTFPGGCLVGCSPGFLNVPKVKGTHNAMKSAMVGAESVFEAIFSDKKSFTKGVNPEVYEKKLRESWVWKDLYMVRNVKPSFSTPFGLYGGLMYTGTIFYILRGKEPWTFHHKGPDHAQLKPASEYQPIEYVKPDGVLTFDLLSSVALTNTNHEHDQPAHLTLRDDTVPVKRNLAEFDGPEGRFCPAGVYEYVPNEDGKGMHLVINAQNCIHCKTCDIKDPSQNINWVTPEGGGGPAYDGM</sequence>